<evidence type="ECO:0000259" key="1">
    <source>
        <dbReference type="Pfam" id="PF12969"/>
    </source>
</evidence>
<proteinExistence type="predicted"/>
<keyword evidence="3" id="KW-1185">Reference proteome</keyword>
<name>A0ABT7QYB0_9BACT</name>
<evidence type="ECO:0000313" key="3">
    <source>
        <dbReference type="Proteomes" id="UP001169069"/>
    </source>
</evidence>
<gene>
    <name evidence="2" type="ORF">PGH07_06175</name>
</gene>
<dbReference type="InterPro" id="IPR024618">
    <property type="entry name" value="DUF3857"/>
</dbReference>
<feature type="domain" description="DUF3857" evidence="1">
    <location>
        <begin position="64"/>
        <end position="187"/>
    </location>
</feature>
<accession>A0ABT7QYB0</accession>
<comment type="caution">
    <text evidence="2">The sequence shown here is derived from an EMBL/GenBank/DDBJ whole genome shotgun (WGS) entry which is preliminary data.</text>
</comment>
<dbReference type="Pfam" id="PF12969">
    <property type="entry name" value="DUF3857"/>
    <property type="match status" value="1"/>
</dbReference>
<dbReference type="Gene3D" id="2.60.40.3140">
    <property type="match status" value="1"/>
</dbReference>
<sequence>MIQEQFIDKILPKWIKSINVDTLFKDYIQSGSGTHHILNSSQFRYIEEDITQYTAIGRTLADIEDVEYYSNLTFTFDPTYEELSLHTIKVLRDGVWIDKLSDAKVDILQREEDLKKLIYDGRQTLSLILYDIRTDDLLYFDYSRKGVNPIFKPYLGQIRYINNTTDIYYSHIFALFDQQSHQNLEIRYFNQDTPMVKNEFEDQISYELISRNLAALTIPNDVPKWYDPWSRIVFSNTQSWEEVNAWARSIYHNGIYHADEQMNLLIEECRQHSENKAEQALYALSYVQEQIRYFADGSNLGGIVPIDPNKSLNMRFADCKNKVVILKTILNELNIESYPVLVHSSDGMLLPEHGPNVAAFNHMIIQIILDGKTYWFDATYTDQAGDINHFTQINYHYALVLKEGEKELQSMNSIEEHGSITVKQTFDLRDEENYLITLVTYTGSEADNIRNRSRGRKIRQLETHYVEYMQKTYPNLQLAKPLEIVKDDKQKNQITLKEEYNLGSIWEKEKGEEDLQAYFQCDELRKGIYFPGKGQRNAPLFIKKENITEIRKILLPYTYEDEITTKTEDNPFFSYIKEEQYDEAENSLHQTYTYKTKQTLIEANQVPEYNKALDNIFTNYRLWHNDPYDKSGYRVQQALPPEKQTIYIHAKQYYDLREKESKLTVKTDYYGHEAFTIRQKIKASKLEDLQKEYTDYYALRYQDVNLLEPFEVNDDPVQNKITLIEKYSLGEAWTYDKDSKGYAIIFYNDILNGAYRIPDNRNEKEPFILKYPSYIVEEREIAFPTPYETFLSNKIENNEFFSYQKKEKMDKETNTLIQKYTYQTKAKNIMADSLEQYNKEVDKIENFHVAWKKLDPYDNSLKNKIKQRLFEALFIVPIYFIIKELVNLVWS</sequence>
<dbReference type="Proteomes" id="UP001169069">
    <property type="component" value="Unassembled WGS sequence"/>
</dbReference>
<organism evidence="2 3">
    <name type="scientific">Sulfurovum zhangzhouensis</name>
    <dbReference type="NCBI Taxonomy" id="3019067"/>
    <lineage>
        <taxon>Bacteria</taxon>
        <taxon>Pseudomonadati</taxon>
        <taxon>Campylobacterota</taxon>
        <taxon>Epsilonproteobacteria</taxon>
        <taxon>Campylobacterales</taxon>
        <taxon>Sulfurovaceae</taxon>
        <taxon>Sulfurovum</taxon>
    </lineage>
</organism>
<evidence type="ECO:0000313" key="2">
    <source>
        <dbReference type="EMBL" id="MDM5271756.1"/>
    </source>
</evidence>
<dbReference type="EMBL" id="JAQIBD010000002">
    <property type="protein sequence ID" value="MDM5271756.1"/>
    <property type="molecule type" value="Genomic_DNA"/>
</dbReference>
<dbReference type="Gene3D" id="3.10.620.30">
    <property type="match status" value="1"/>
</dbReference>
<reference evidence="2" key="1">
    <citation type="submission" date="2023-01" db="EMBL/GenBank/DDBJ databases">
        <title>Sulfurovum sp. zt1-1 genome assembly.</title>
        <authorList>
            <person name="Wang J."/>
        </authorList>
    </citation>
    <scope>NUCLEOTIDE SEQUENCE</scope>
    <source>
        <strain evidence="2">Zt1-1</strain>
    </source>
</reference>
<dbReference type="RefSeq" id="WP_289413483.1">
    <property type="nucleotide sequence ID" value="NZ_JAQIBD010000002.1"/>
</dbReference>
<protein>
    <submittedName>
        <fullName evidence="2">DUF3857 domain-containing protein</fullName>
    </submittedName>
</protein>